<accession>A0A1V9E4F8</accession>
<name>A0A1V9E4F8_9BACT</name>
<dbReference type="Pfam" id="PF13590">
    <property type="entry name" value="DUF4136"/>
    <property type="match status" value="1"/>
</dbReference>
<reference evidence="3" key="1">
    <citation type="submission" date="2016-04" db="EMBL/GenBank/DDBJ databases">
        <authorList>
            <person name="Chen L."/>
            <person name="Zhuang W."/>
            <person name="Wang G."/>
        </authorList>
    </citation>
    <scope>NUCLEOTIDE SEQUENCE [LARGE SCALE GENOMIC DNA]</scope>
    <source>
        <strain evidence="3">17621</strain>
    </source>
</reference>
<gene>
    <name evidence="2" type="ORF">A4H97_15390</name>
</gene>
<dbReference type="InterPro" id="IPR025411">
    <property type="entry name" value="DUF4136"/>
</dbReference>
<evidence type="ECO:0000313" key="3">
    <source>
        <dbReference type="Proteomes" id="UP000192610"/>
    </source>
</evidence>
<organism evidence="2 3">
    <name type="scientific">Niastella yeongjuensis</name>
    <dbReference type="NCBI Taxonomy" id="354355"/>
    <lineage>
        <taxon>Bacteria</taxon>
        <taxon>Pseudomonadati</taxon>
        <taxon>Bacteroidota</taxon>
        <taxon>Chitinophagia</taxon>
        <taxon>Chitinophagales</taxon>
        <taxon>Chitinophagaceae</taxon>
        <taxon>Niastella</taxon>
    </lineage>
</organism>
<feature type="domain" description="DUF4136" evidence="1">
    <location>
        <begin position="26"/>
        <end position="180"/>
    </location>
</feature>
<keyword evidence="3" id="KW-1185">Reference proteome</keyword>
<evidence type="ECO:0000313" key="2">
    <source>
        <dbReference type="EMBL" id="OQP40982.1"/>
    </source>
</evidence>
<dbReference type="STRING" id="354355.SAMN05660816_03972"/>
<dbReference type="RefSeq" id="WP_081203967.1">
    <property type="nucleotide sequence ID" value="NZ_FOCZ01000007.1"/>
</dbReference>
<comment type="caution">
    <text evidence="2">The sequence shown here is derived from an EMBL/GenBank/DDBJ whole genome shotgun (WGS) entry which is preliminary data.</text>
</comment>
<evidence type="ECO:0000259" key="1">
    <source>
        <dbReference type="Pfam" id="PF13590"/>
    </source>
</evidence>
<dbReference type="AlphaFoldDB" id="A0A1V9E4F8"/>
<dbReference type="Gene3D" id="3.30.160.670">
    <property type="match status" value="1"/>
</dbReference>
<sequence>MKYIYIGLGLWFLLQANYGCAPSVKVNVDYDRAADFTSHKTFTMTDIAAKGEVSQLNAERIRNAIVQNMKTKGYTEVGADAADLLVNAVTVSKTKTSVTANNNYYGYGGVYRPYGYWGAGSTTFSTYDYTDGSLIIDVVNNKTQKLLWQGVGNSEIDSKPKNPDKFIQYAVEKIMKDFPPKPGK</sequence>
<dbReference type="EMBL" id="LVXG01000067">
    <property type="protein sequence ID" value="OQP40982.1"/>
    <property type="molecule type" value="Genomic_DNA"/>
</dbReference>
<dbReference type="OrthoDB" id="5432251at2"/>
<proteinExistence type="predicted"/>
<protein>
    <recommendedName>
        <fullName evidence="1">DUF4136 domain-containing protein</fullName>
    </recommendedName>
</protein>
<dbReference type="Proteomes" id="UP000192610">
    <property type="component" value="Unassembled WGS sequence"/>
</dbReference>